<keyword evidence="1" id="KW-0732">Signal</keyword>
<feature type="signal peptide" evidence="1">
    <location>
        <begin position="1"/>
        <end position="21"/>
    </location>
</feature>
<evidence type="ECO:0000313" key="2">
    <source>
        <dbReference type="EMBL" id="CCU79034.1"/>
    </source>
</evidence>
<dbReference type="InParanoid" id="N1JJG3"/>
<dbReference type="Proteomes" id="UP000015441">
    <property type="component" value="Unassembled WGS sequence"/>
</dbReference>
<feature type="chain" id="PRO_5004106775" evidence="1">
    <location>
        <begin position="22"/>
        <end position="164"/>
    </location>
</feature>
<sequence>MKFLSLSIITVVMDLLCVAHSRDGVEVTVQGISEQRIDATNTATARTHEFACMNKVIKGQAAIDAIRRRRATVYTRMDNGVQKKLFYITVFTQDIVSIKYYAEISMHNRFEKVISVMNNLMVMPCEMLARGTTNTINDRNRQSRSEHEYIVVHAVVEHLARQED</sequence>
<keyword evidence="3" id="KW-1185">Reference proteome</keyword>
<dbReference type="AlphaFoldDB" id="N1JJG3"/>
<protein>
    <submittedName>
        <fullName evidence="2">CSEP0399 putative effector protein</fullName>
    </submittedName>
</protein>
<organism evidence="2 3">
    <name type="scientific">Blumeria graminis f. sp. hordei (strain DH14)</name>
    <name type="common">Barley powdery mildew</name>
    <name type="synonym">Oidium monilioides f. sp. hordei</name>
    <dbReference type="NCBI Taxonomy" id="546991"/>
    <lineage>
        <taxon>Eukaryota</taxon>
        <taxon>Fungi</taxon>
        <taxon>Dikarya</taxon>
        <taxon>Ascomycota</taxon>
        <taxon>Pezizomycotina</taxon>
        <taxon>Leotiomycetes</taxon>
        <taxon>Erysiphales</taxon>
        <taxon>Erysiphaceae</taxon>
        <taxon>Blumeria</taxon>
        <taxon>Blumeria hordei</taxon>
    </lineage>
</organism>
<dbReference type="EMBL" id="CAUH01004216">
    <property type="protein sequence ID" value="CCU79034.1"/>
    <property type="molecule type" value="Genomic_DNA"/>
</dbReference>
<dbReference type="HOGENOM" id="CLU_1618733_0_0_1"/>
<evidence type="ECO:0000256" key="1">
    <source>
        <dbReference type="SAM" id="SignalP"/>
    </source>
</evidence>
<gene>
    <name evidence="2" type="ORF">BGHDH14_bghG004216000001001</name>
</gene>
<comment type="caution">
    <text evidence="2">The sequence shown here is derived from an EMBL/GenBank/DDBJ whole genome shotgun (WGS) entry which is preliminary data.</text>
</comment>
<evidence type="ECO:0000313" key="3">
    <source>
        <dbReference type="Proteomes" id="UP000015441"/>
    </source>
</evidence>
<proteinExistence type="predicted"/>
<name>N1JJG3_BLUG1</name>
<accession>N1JJG3</accession>
<reference evidence="2 3" key="1">
    <citation type="journal article" date="2010" name="Science">
        <title>Genome expansion and gene loss in powdery mildew fungi reveal tradeoffs in extreme parasitism.</title>
        <authorList>
            <person name="Spanu P.D."/>
            <person name="Abbott J.C."/>
            <person name="Amselem J."/>
            <person name="Burgis T.A."/>
            <person name="Soanes D.M."/>
            <person name="Stueber K."/>
            <person name="Ver Loren van Themaat E."/>
            <person name="Brown J.K.M."/>
            <person name="Butcher S.A."/>
            <person name="Gurr S.J."/>
            <person name="Lebrun M.-H."/>
            <person name="Ridout C.J."/>
            <person name="Schulze-Lefert P."/>
            <person name="Talbot N.J."/>
            <person name="Ahmadinejad N."/>
            <person name="Ametz C."/>
            <person name="Barton G.R."/>
            <person name="Benjdia M."/>
            <person name="Bidzinski P."/>
            <person name="Bindschedler L.V."/>
            <person name="Both M."/>
            <person name="Brewer M.T."/>
            <person name="Cadle-Davidson L."/>
            <person name="Cadle-Davidson M.M."/>
            <person name="Collemare J."/>
            <person name="Cramer R."/>
            <person name="Frenkel O."/>
            <person name="Godfrey D."/>
            <person name="Harriman J."/>
            <person name="Hoede C."/>
            <person name="King B.C."/>
            <person name="Klages S."/>
            <person name="Kleemann J."/>
            <person name="Knoll D."/>
            <person name="Koti P.S."/>
            <person name="Kreplak J."/>
            <person name="Lopez-Ruiz F.J."/>
            <person name="Lu X."/>
            <person name="Maekawa T."/>
            <person name="Mahanil S."/>
            <person name="Micali C."/>
            <person name="Milgroom M.G."/>
            <person name="Montana G."/>
            <person name="Noir S."/>
            <person name="O'Connell R.J."/>
            <person name="Oberhaensli S."/>
            <person name="Parlange F."/>
            <person name="Pedersen C."/>
            <person name="Quesneville H."/>
            <person name="Reinhardt R."/>
            <person name="Rott M."/>
            <person name="Sacristan S."/>
            <person name="Schmidt S.M."/>
            <person name="Schoen M."/>
            <person name="Skamnioti P."/>
            <person name="Sommer H."/>
            <person name="Stephens A."/>
            <person name="Takahara H."/>
            <person name="Thordal-Christensen H."/>
            <person name="Vigouroux M."/>
            <person name="Wessling R."/>
            <person name="Wicker T."/>
            <person name="Panstruga R."/>
        </authorList>
    </citation>
    <scope>NUCLEOTIDE SEQUENCE [LARGE SCALE GENOMIC DNA]</scope>
    <source>
        <strain evidence="2">DH14</strain>
    </source>
</reference>